<evidence type="ECO:0000313" key="2">
    <source>
        <dbReference type="Proteomes" id="UP000799438"/>
    </source>
</evidence>
<reference evidence="1" key="1">
    <citation type="journal article" date="2020" name="Stud. Mycol.">
        <title>101 Dothideomycetes genomes: a test case for predicting lifestyles and emergence of pathogens.</title>
        <authorList>
            <person name="Haridas S."/>
            <person name="Albert R."/>
            <person name="Binder M."/>
            <person name="Bloem J."/>
            <person name="Labutti K."/>
            <person name="Salamov A."/>
            <person name="Andreopoulos B."/>
            <person name="Baker S."/>
            <person name="Barry K."/>
            <person name="Bills G."/>
            <person name="Bluhm B."/>
            <person name="Cannon C."/>
            <person name="Castanera R."/>
            <person name="Culley D."/>
            <person name="Daum C."/>
            <person name="Ezra D."/>
            <person name="Gonzalez J."/>
            <person name="Henrissat B."/>
            <person name="Kuo A."/>
            <person name="Liang C."/>
            <person name="Lipzen A."/>
            <person name="Lutzoni F."/>
            <person name="Magnuson J."/>
            <person name="Mondo S."/>
            <person name="Nolan M."/>
            <person name="Ohm R."/>
            <person name="Pangilinan J."/>
            <person name="Park H.-J."/>
            <person name="Ramirez L."/>
            <person name="Alfaro M."/>
            <person name="Sun H."/>
            <person name="Tritt A."/>
            <person name="Yoshinaga Y."/>
            <person name="Zwiers L.-H."/>
            <person name="Turgeon B."/>
            <person name="Goodwin S."/>
            <person name="Spatafora J."/>
            <person name="Crous P."/>
            <person name="Grigoriev I."/>
        </authorList>
    </citation>
    <scope>NUCLEOTIDE SEQUENCE</scope>
    <source>
        <strain evidence="1">CBS 121167</strain>
    </source>
</reference>
<name>A0A6A6AZY6_9PEZI</name>
<organism evidence="1 2">
    <name type="scientific">Aplosporella prunicola CBS 121167</name>
    <dbReference type="NCBI Taxonomy" id="1176127"/>
    <lineage>
        <taxon>Eukaryota</taxon>
        <taxon>Fungi</taxon>
        <taxon>Dikarya</taxon>
        <taxon>Ascomycota</taxon>
        <taxon>Pezizomycotina</taxon>
        <taxon>Dothideomycetes</taxon>
        <taxon>Dothideomycetes incertae sedis</taxon>
        <taxon>Botryosphaeriales</taxon>
        <taxon>Aplosporellaceae</taxon>
        <taxon>Aplosporella</taxon>
    </lineage>
</organism>
<protein>
    <submittedName>
        <fullName evidence="1">Uncharacterized protein</fullName>
    </submittedName>
</protein>
<evidence type="ECO:0000313" key="1">
    <source>
        <dbReference type="EMBL" id="KAF2136838.1"/>
    </source>
</evidence>
<keyword evidence="2" id="KW-1185">Reference proteome</keyword>
<accession>A0A6A6AZY6</accession>
<dbReference type="Proteomes" id="UP000799438">
    <property type="component" value="Unassembled WGS sequence"/>
</dbReference>
<dbReference type="RefSeq" id="XP_033392556.1">
    <property type="nucleotide sequence ID" value="XM_033535121.1"/>
</dbReference>
<dbReference type="EMBL" id="ML995511">
    <property type="protein sequence ID" value="KAF2136838.1"/>
    <property type="molecule type" value="Genomic_DNA"/>
</dbReference>
<dbReference type="GeneID" id="54292615"/>
<gene>
    <name evidence="1" type="ORF">K452DRAFT_117332</name>
</gene>
<dbReference type="AlphaFoldDB" id="A0A6A6AZY6"/>
<proteinExistence type="predicted"/>
<sequence length="171" mass="18982">MAWRKRKRRKKENKYGESRSLTASVVRCASDPRSRATAYPAVPARAATGALLWLSPEWPAAGNIRSTLASWGNAESILCEVNHVLRTFNPGYNRPAGRHLHTLNNKAFIAAGQRTVLTSLDCSIRPWNWMYIQPPISLGDKCAKYKVPKTSPLHEASKRPNGLILHSLAAP</sequence>